<dbReference type="GO" id="GO:0008270">
    <property type="term" value="F:zinc ion binding"/>
    <property type="evidence" value="ECO:0007669"/>
    <property type="project" value="InterPro"/>
</dbReference>
<dbReference type="AlphaFoldDB" id="A0A2S9XHZ0"/>
<feature type="domain" description="Peptidase M14" evidence="6">
    <location>
        <begin position="30"/>
        <end position="308"/>
    </location>
</feature>
<evidence type="ECO:0000259" key="6">
    <source>
        <dbReference type="PROSITE" id="PS52035"/>
    </source>
</evidence>
<keyword evidence="7" id="KW-0645">Protease</keyword>
<dbReference type="PROSITE" id="PS52035">
    <property type="entry name" value="PEPTIDASE_M14"/>
    <property type="match status" value="1"/>
</dbReference>
<dbReference type="Gene3D" id="3.40.630.10">
    <property type="entry name" value="Zn peptidases"/>
    <property type="match status" value="1"/>
</dbReference>
<sequence length="308" mass="33488">MTVERFYPIGTPGQPWTDADKATWYARQKIERSYRDEVLDKLERLDSVFDLRQYGALSINADRYPLFAVHSARVEPDAPWVLITGGVHGYETSGVQGALAFLASSAAAYAERLNLVVAPCVSPWGYEVINRWNPQAIDPNRSFVPNSPAEESAALMRHVAQLGVSFLVHIDLHETTDSDEDEFRPALAARDGKAFEPGLIPDGFYTVGDTENPQEAFQAAIIAGVEQVTHIAPADERGEIIGSKVTQRGVINYPLVALGLCAGLTRARFTTTTEVYPDSPKATPEICNAAQVAAVQAGLDHALAHAQS</sequence>
<keyword evidence="3" id="KW-0378">Hydrolase</keyword>
<comment type="caution">
    <text evidence="7">The sequence shown here is derived from an EMBL/GenBank/DDBJ whole genome shotgun (WGS) entry which is preliminary data.</text>
</comment>
<dbReference type="Pfam" id="PF24827">
    <property type="entry name" value="AstE_AspA_cat"/>
    <property type="match status" value="1"/>
</dbReference>
<dbReference type="EMBL" id="PVNK01000214">
    <property type="protein sequence ID" value="PRP92340.1"/>
    <property type="molecule type" value="Genomic_DNA"/>
</dbReference>
<comment type="caution">
    <text evidence="5">Lacks conserved residue(s) required for the propagation of feature annotation.</text>
</comment>
<dbReference type="CDD" id="cd06231">
    <property type="entry name" value="M14_REP34-like"/>
    <property type="match status" value="1"/>
</dbReference>
<reference evidence="7 8" key="1">
    <citation type="submission" date="2018-03" db="EMBL/GenBank/DDBJ databases">
        <title>Draft Genome Sequences of the Obligatory Marine Myxobacteria Enhygromyxa salina SWB005.</title>
        <authorList>
            <person name="Poehlein A."/>
            <person name="Moghaddam J.A."/>
            <person name="Harms H."/>
            <person name="Alanjari M."/>
            <person name="Koenig G.M."/>
            <person name="Daniel R."/>
            <person name="Schaeberle T.F."/>
        </authorList>
    </citation>
    <scope>NUCLEOTIDE SEQUENCE [LARGE SCALE GENOMIC DNA]</scope>
    <source>
        <strain evidence="7 8">SWB005</strain>
    </source>
</reference>
<name>A0A2S9XHZ0_9BACT</name>
<evidence type="ECO:0000313" key="8">
    <source>
        <dbReference type="Proteomes" id="UP000237968"/>
    </source>
</evidence>
<keyword evidence="2" id="KW-0479">Metal-binding</keyword>
<evidence type="ECO:0000256" key="5">
    <source>
        <dbReference type="PROSITE-ProRule" id="PRU01379"/>
    </source>
</evidence>
<evidence type="ECO:0000313" key="7">
    <source>
        <dbReference type="EMBL" id="PRP92340.1"/>
    </source>
</evidence>
<dbReference type="SUPFAM" id="SSF53187">
    <property type="entry name" value="Zn-dependent exopeptidases"/>
    <property type="match status" value="1"/>
</dbReference>
<accession>A0A2S9XHZ0</accession>
<dbReference type="GO" id="GO:0004181">
    <property type="term" value="F:metallocarboxypeptidase activity"/>
    <property type="evidence" value="ECO:0007669"/>
    <property type="project" value="InterPro"/>
</dbReference>
<comment type="cofactor">
    <cofactor evidence="1">
        <name>Zn(2+)</name>
        <dbReference type="ChEBI" id="CHEBI:29105"/>
    </cofactor>
</comment>
<proteinExistence type="inferred from homology"/>
<gene>
    <name evidence="7" type="ORF">ENSA5_49710</name>
</gene>
<dbReference type="InterPro" id="IPR000834">
    <property type="entry name" value="Peptidase_M14"/>
</dbReference>
<dbReference type="OrthoDB" id="5290048at2"/>
<dbReference type="RefSeq" id="WP_106394224.1">
    <property type="nucleotide sequence ID" value="NZ_PVNK01000214.1"/>
</dbReference>
<protein>
    <submittedName>
        <fullName evidence="7">Zinc carboxypeptidase</fullName>
    </submittedName>
</protein>
<dbReference type="GO" id="GO:0006508">
    <property type="term" value="P:proteolysis"/>
    <property type="evidence" value="ECO:0007669"/>
    <property type="project" value="InterPro"/>
</dbReference>
<dbReference type="GO" id="GO:0016788">
    <property type="term" value="F:hydrolase activity, acting on ester bonds"/>
    <property type="evidence" value="ECO:0007669"/>
    <property type="project" value="InterPro"/>
</dbReference>
<organism evidence="7 8">
    <name type="scientific">Enhygromyxa salina</name>
    <dbReference type="NCBI Taxonomy" id="215803"/>
    <lineage>
        <taxon>Bacteria</taxon>
        <taxon>Pseudomonadati</taxon>
        <taxon>Myxococcota</taxon>
        <taxon>Polyangia</taxon>
        <taxon>Nannocystales</taxon>
        <taxon>Nannocystaceae</taxon>
        <taxon>Enhygromyxa</taxon>
    </lineage>
</organism>
<evidence type="ECO:0000256" key="1">
    <source>
        <dbReference type="ARBA" id="ARBA00001947"/>
    </source>
</evidence>
<keyword evidence="7" id="KW-0121">Carboxypeptidase</keyword>
<evidence type="ECO:0000256" key="3">
    <source>
        <dbReference type="ARBA" id="ARBA00022801"/>
    </source>
</evidence>
<dbReference type="Proteomes" id="UP000237968">
    <property type="component" value="Unassembled WGS sequence"/>
</dbReference>
<dbReference type="InterPro" id="IPR055438">
    <property type="entry name" value="AstE_AspA_cat"/>
</dbReference>
<comment type="similarity">
    <text evidence="5">Belongs to the peptidase M14 family.</text>
</comment>
<evidence type="ECO:0000256" key="4">
    <source>
        <dbReference type="ARBA" id="ARBA00022833"/>
    </source>
</evidence>
<keyword evidence="4" id="KW-0862">Zinc</keyword>
<keyword evidence="8" id="KW-1185">Reference proteome</keyword>
<evidence type="ECO:0000256" key="2">
    <source>
        <dbReference type="ARBA" id="ARBA00022723"/>
    </source>
</evidence>